<evidence type="ECO:0000256" key="9">
    <source>
        <dbReference type="ARBA" id="ARBA00023136"/>
    </source>
</evidence>
<evidence type="ECO:0000256" key="3">
    <source>
        <dbReference type="ARBA" id="ARBA00022448"/>
    </source>
</evidence>
<keyword evidence="3" id="KW-0813">Transport</keyword>
<comment type="subcellular location">
    <subcellularLocation>
        <location evidence="1">Mitochondrion outer membrane</location>
        <topology evidence="1">Single-pass membrane protein</topology>
    </subcellularLocation>
</comment>
<dbReference type="OrthoDB" id="2154253at2759"/>
<dbReference type="GO" id="GO:0030150">
    <property type="term" value="P:protein import into mitochondrial matrix"/>
    <property type="evidence" value="ECO:0007669"/>
    <property type="project" value="TreeGrafter"/>
</dbReference>
<accession>A0A7G3ZCS5</accession>
<dbReference type="EMBL" id="CP059247">
    <property type="protein sequence ID" value="QLL31311.1"/>
    <property type="molecule type" value="Genomic_DNA"/>
</dbReference>
<dbReference type="PRINTS" id="PR00351">
    <property type="entry name" value="OM20RECEPTOR"/>
</dbReference>
<dbReference type="RefSeq" id="XP_037137986.1">
    <property type="nucleotide sequence ID" value="XM_037282091.1"/>
</dbReference>
<feature type="coiled-coil region" evidence="15">
    <location>
        <begin position="39"/>
        <end position="76"/>
    </location>
</feature>
<evidence type="ECO:0000256" key="6">
    <source>
        <dbReference type="ARBA" id="ARBA00022927"/>
    </source>
</evidence>
<dbReference type="PANTHER" id="PTHR12430">
    <property type="entry name" value="MITOCHONDRIAL IMPORT RECEPTOR SUBUNIT TOM20"/>
    <property type="match status" value="1"/>
</dbReference>
<keyword evidence="15" id="KW-0175">Coiled coil</keyword>
<dbReference type="AlphaFoldDB" id="A0A7G3ZCS5"/>
<organism evidence="17 18">
    <name type="scientific">Torulaspora globosa</name>
    <dbReference type="NCBI Taxonomy" id="48254"/>
    <lineage>
        <taxon>Eukaryota</taxon>
        <taxon>Fungi</taxon>
        <taxon>Dikarya</taxon>
        <taxon>Ascomycota</taxon>
        <taxon>Saccharomycotina</taxon>
        <taxon>Saccharomycetes</taxon>
        <taxon>Saccharomycetales</taxon>
        <taxon>Saccharomycetaceae</taxon>
        <taxon>Torulaspora</taxon>
    </lineage>
</organism>
<dbReference type="Pfam" id="PF02064">
    <property type="entry name" value="MAS20"/>
    <property type="match status" value="1"/>
</dbReference>
<feature type="transmembrane region" description="Helical" evidence="16">
    <location>
        <begin position="6"/>
        <end position="28"/>
    </location>
</feature>
<evidence type="ECO:0000256" key="8">
    <source>
        <dbReference type="ARBA" id="ARBA00023128"/>
    </source>
</evidence>
<evidence type="ECO:0000256" key="7">
    <source>
        <dbReference type="ARBA" id="ARBA00022989"/>
    </source>
</evidence>
<dbReference type="GO" id="GO:0006605">
    <property type="term" value="P:protein targeting"/>
    <property type="evidence" value="ECO:0007669"/>
    <property type="project" value="InterPro"/>
</dbReference>
<dbReference type="GeneID" id="59324430"/>
<dbReference type="GO" id="GO:0016031">
    <property type="term" value="P:tRNA import into mitochondrion"/>
    <property type="evidence" value="ECO:0007669"/>
    <property type="project" value="TreeGrafter"/>
</dbReference>
<dbReference type="PIRSF" id="PIRSF037707">
    <property type="entry name" value="MAS20_rcpt"/>
    <property type="match status" value="1"/>
</dbReference>
<evidence type="ECO:0000256" key="5">
    <source>
        <dbReference type="ARBA" id="ARBA00022787"/>
    </source>
</evidence>
<dbReference type="InterPro" id="IPR002056">
    <property type="entry name" value="MAS20"/>
</dbReference>
<dbReference type="GO" id="GO:0008320">
    <property type="term" value="F:protein transmembrane transporter activity"/>
    <property type="evidence" value="ECO:0007669"/>
    <property type="project" value="TreeGrafter"/>
</dbReference>
<dbReference type="InterPro" id="IPR023392">
    <property type="entry name" value="Tom20_dom_sf"/>
</dbReference>
<keyword evidence="8 14" id="KW-0496">Mitochondrion</keyword>
<evidence type="ECO:0000256" key="4">
    <source>
        <dbReference type="ARBA" id="ARBA00022692"/>
    </source>
</evidence>
<dbReference type="SUPFAM" id="SSF47157">
    <property type="entry name" value="Mitochondrial import receptor subunit Tom20"/>
    <property type="match status" value="1"/>
</dbReference>
<gene>
    <name evidence="17" type="ORF">HG536_0B01740</name>
</gene>
<dbReference type="FunFam" id="1.20.960.10:FF:000002">
    <property type="entry name" value="Mitochondrial import receptor subunit TOM20"/>
    <property type="match status" value="1"/>
</dbReference>
<evidence type="ECO:0000256" key="16">
    <source>
        <dbReference type="SAM" id="Phobius"/>
    </source>
</evidence>
<evidence type="ECO:0000256" key="13">
    <source>
        <dbReference type="ARBA" id="ARBA00080405"/>
    </source>
</evidence>
<dbReference type="NCBIfam" id="TIGR00985">
    <property type="entry name" value="3a0801s04tom"/>
    <property type="match status" value="1"/>
</dbReference>
<protein>
    <recommendedName>
        <fullName evidence="11">Mitochondrial import receptor subunit TOM20</fullName>
    </recommendedName>
    <alternativeName>
        <fullName evidence="10">Mitochondrial 20 kDa outer membrane protein</fullName>
    </alternativeName>
    <alternativeName>
        <fullName evidence="12">Mitochondrial import receptor subunit tom20</fullName>
    </alternativeName>
    <alternativeName>
        <fullName evidence="13">Translocase of outer membrane 20 kDa subunit</fullName>
    </alternativeName>
</protein>
<dbReference type="GO" id="GO:0005742">
    <property type="term" value="C:mitochondrial outer membrane translocase complex"/>
    <property type="evidence" value="ECO:0007669"/>
    <property type="project" value="UniProtKB-UniRule"/>
</dbReference>
<keyword evidence="6" id="KW-0653">Protein transport</keyword>
<dbReference type="GO" id="GO:0006886">
    <property type="term" value="P:intracellular protein transport"/>
    <property type="evidence" value="ECO:0007669"/>
    <property type="project" value="InterPro"/>
</dbReference>
<evidence type="ECO:0000313" key="17">
    <source>
        <dbReference type="EMBL" id="QLL31311.1"/>
    </source>
</evidence>
<dbReference type="GO" id="GO:0030943">
    <property type="term" value="F:mitochondrion targeting sequence binding"/>
    <property type="evidence" value="ECO:0007669"/>
    <property type="project" value="TreeGrafter"/>
</dbReference>
<evidence type="ECO:0000256" key="2">
    <source>
        <dbReference type="ARBA" id="ARBA00005792"/>
    </source>
</evidence>
<dbReference type="PANTHER" id="PTHR12430:SF0">
    <property type="entry name" value="TRANSLOCASE OF OUTER MITOCHONDRIAL MEMBRANE 20"/>
    <property type="match status" value="1"/>
</dbReference>
<keyword evidence="9 14" id="KW-0472">Membrane</keyword>
<evidence type="ECO:0000256" key="12">
    <source>
        <dbReference type="ARBA" id="ARBA00073975"/>
    </source>
</evidence>
<sequence length="187" mass="20867">MSQGNSIARALTITGVLAAVSLTGYALYFDHKRRNNPEFRKQLRQKVKKQAELQRKEQEEAKQVKLQNVREFLTQELVTDPIPSDPSQRETTFTTNVELGERLSMAPGKELESASKFYKALSVYPNPADLLGIYQRSVPEAVYEYIVMMIAILPPANISTFLSGAKDQVAAQQAESAAMAEANEIDE</sequence>
<evidence type="ECO:0000256" key="11">
    <source>
        <dbReference type="ARBA" id="ARBA00068548"/>
    </source>
</evidence>
<evidence type="ECO:0000313" key="18">
    <source>
        <dbReference type="Proteomes" id="UP000515788"/>
    </source>
</evidence>
<evidence type="ECO:0000256" key="14">
    <source>
        <dbReference type="PIRNR" id="PIRNR037707"/>
    </source>
</evidence>
<dbReference type="Gene3D" id="1.20.960.10">
    <property type="entry name" value="Mitochondrial outer membrane translocase complex, subunit Tom20 domain"/>
    <property type="match status" value="1"/>
</dbReference>
<comment type="similarity">
    <text evidence="2 14">Belongs to the Tom20 family.</text>
</comment>
<proteinExistence type="inferred from homology"/>
<evidence type="ECO:0000256" key="1">
    <source>
        <dbReference type="ARBA" id="ARBA00004572"/>
    </source>
</evidence>
<keyword evidence="7 16" id="KW-1133">Transmembrane helix</keyword>
<keyword evidence="5 14" id="KW-1000">Mitochondrion outer membrane</keyword>
<keyword evidence="4 16" id="KW-0812">Transmembrane</keyword>
<dbReference type="Proteomes" id="UP000515788">
    <property type="component" value="Chromosome 2"/>
</dbReference>
<evidence type="ECO:0000256" key="10">
    <source>
        <dbReference type="ARBA" id="ARBA00042705"/>
    </source>
</evidence>
<keyword evidence="18" id="KW-1185">Reference proteome</keyword>
<dbReference type="KEGG" id="tgb:HG536_0B01740"/>
<evidence type="ECO:0000256" key="15">
    <source>
        <dbReference type="SAM" id="Coils"/>
    </source>
</evidence>
<reference evidence="17 18" key="1">
    <citation type="submission" date="2020-06" db="EMBL/GenBank/DDBJ databases">
        <title>The yeast mating-type switching endonuclease HO is a domesticated member of an unorthodox homing genetic element family.</title>
        <authorList>
            <person name="Coughlan A.Y."/>
            <person name="Lombardi L."/>
            <person name="Braun-Galleani S."/>
            <person name="Martos A.R."/>
            <person name="Galeote V."/>
            <person name="Bigey F."/>
            <person name="Dequin S."/>
            <person name="Byrne K.P."/>
            <person name="Wolfe K.H."/>
        </authorList>
    </citation>
    <scope>NUCLEOTIDE SEQUENCE [LARGE SCALE GENOMIC DNA]</scope>
    <source>
        <strain evidence="17 18">CBS764</strain>
    </source>
</reference>
<name>A0A7G3ZCS5_9SACH</name>